<dbReference type="Proteomes" id="UP000324927">
    <property type="component" value="Unassembled WGS sequence"/>
</dbReference>
<organism evidence="6 7">
    <name type="scientific">Azospirillum lipoferum</name>
    <dbReference type="NCBI Taxonomy" id="193"/>
    <lineage>
        <taxon>Bacteria</taxon>
        <taxon>Pseudomonadati</taxon>
        <taxon>Pseudomonadota</taxon>
        <taxon>Alphaproteobacteria</taxon>
        <taxon>Rhodospirillales</taxon>
        <taxon>Azospirillaceae</taxon>
        <taxon>Azospirillum</taxon>
    </lineage>
</organism>
<dbReference type="InterPro" id="IPR036390">
    <property type="entry name" value="WH_DNA-bd_sf"/>
</dbReference>
<dbReference type="GO" id="GO:0003700">
    <property type="term" value="F:DNA-binding transcription factor activity"/>
    <property type="evidence" value="ECO:0007669"/>
    <property type="project" value="InterPro"/>
</dbReference>
<dbReference type="Pfam" id="PF03466">
    <property type="entry name" value="LysR_substrate"/>
    <property type="match status" value="1"/>
</dbReference>
<dbReference type="SUPFAM" id="SSF53850">
    <property type="entry name" value="Periplasmic binding protein-like II"/>
    <property type="match status" value="1"/>
</dbReference>
<name>A0A5A9GHC7_AZOLI</name>
<dbReference type="OrthoDB" id="7333438at2"/>
<feature type="domain" description="HTH lysR-type" evidence="5">
    <location>
        <begin position="1"/>
        <end position="60"/>
    </location>
</feature>
<evidence type="ECO:0000313" key="7">
    <source>
        <dbReference type="Proteomes" id="UP000324927"/>
    </source>
</evidence>
<protein>
    <submittedName>
        <fullName evidence="6">LysR family transcriptional regulator</fullName>
    </submittedName>
</protein>
<evidence type="ECO:0000259" key="5">
    <source>
        <dbReference type="PROSITE" id="PS50931"/>
    </source>
</evidence>
<comment type="similarity">
    <text evidence="1">Belongs to the LysR transcriptional regulatory family.</text>
</comment>
<evidence type="ECO:0000313" key="6">
    <source>
        <dbReference type="EMBL" id="KAA0593275.1"/>
    </source>
</evidence>
<dbReference type="InterPro" id="IPR036388">
    <property type="entry name" value="WH-like_DNA-bd_sf"/>
</dbReference>
<dbReference type="Pfam" id="PF00126">
    <property type="entry name" value="HTH_1"/>
    <property type="match status" value="1"/>
</dbReference>
<dbReference type="InterPro" id="IPR058163">
    <property type="entry name" value="LysR-type_TF_proteobact-type"/>
</dbReference>
<dbReference type="Gene3D" id="1.10.10.10">
    <property type="entry name" value="Winged helix-like DNA-binding domain superfamily/Winged helix DNA-binding domain"/>
    <property type="match status" value="1"/>
</dbReference>
<dbReference type="RefSeq" id="WP_149233852.1">
    <property type="nucleotide sequence ID" value="NZ_JALJXJ010000013.1"/>
</dbReference>
<keyword evidence="4" id="KW-0804">Transcription</keyword>
<keyword evidence="2" id="KW-0805">Transcription regulation</keyword>
<evidence type="ECO:0000256" key="1">
    <source>
        <dbReference type="ARBA" id="ARBA00009437"/>
    </source>
</evidence>
<dbReference type="Gene3D" id="3.40.190.290">
    <property type="match status" value="1"/>
</dbReference>
<reference evidence="6 7" key="1">
    <citation type="submission" date="2019-08" db="EMBL/GenBank/DDBJ databases">
        <authorList>
            <person name="Grouzdev D."/>
            <person name="Tikhonova E."/>
            <person name="Kravchenko I."/>
        </authorList>
    </citation>
    <scope>NUCLEOTIDE SEQUENCE [LARGE SCALE GENOMIC DNA]</scope>
    <source>
        <strain evidence="6 7">59b</strain>
    </source>
</reference>
<proteinExistence type="inferred from homology"/>
<dbReference type="InterPro" id="IPR005119">
    <property type="entry name" value="LysR_subst-bd"/>
</dbReference>
<dbReference type="EMBL" id="VTTN01000012">
    <property type="protein sequence ID" value="KAA0593275.1"/>
    <property type="molecule type" value="Genomic_DNA"/>
</dbReference>
<accession>A0A5A9GHC7</accession>
<comment type="caution">
    <text evidence="6">The sequence shown here is derived from an EMBL/GenBank/DDBJ whole genome shotgun (WGS) entry which is preliminary data.</text>
</comment>
<dbReference type="PANTHER" id="PTHR30537:SF3">
    <property type="entry name" value="TRANSCRIPTIONAL REGULATORY PROTEIN"/>
    <property type="match status" value="1"/>
</dbReference>
<dbReference type="AlphaFoldDB" id="A0A5A9GHC7"/>
<dbReference type="PROSITE" id="PS50931">
    <property type="entry name" value="HTH_LYSR"/>
    <property type="match status" value="1"/>
</dbReference>
<dbReference type="PANTHER" id="PTHR30537">
    <property type="entry name" value="HTH-TYPE TRANSCRIPTIONAL REGULATOR"/>
    <property type="match status" value="1"/>
</dbReference>
<keyword evidence="7" id="KW-1185">Reference proteome</keyword>
<dbReference type="InterPro" id="IPR000847">
    <property type="entry name" value="LysR_HTH_N"/>
</dbReference>
<evidence type="ECO:0000256" key="2">
    <source>
        <dbReference type="ARBA" id="ARBA00023015"/>
    </source>
</evidence>
<evidence type="ECO:0000256" key="4">
    <source>
        <dbReference type="ARBA" id="ARBA00023163"/>
    </source>
</evidence>
<dbReference type="SUPFAM" id="SSF46785">
    <property type="entry name" value="Winged helix' DNA-binding domain"/>
    <property type="match status" value="1"/>
</dbReference>
<dbReference type="GO" id="GO:0006351">
    <property type="term" value="P:DNA-templated transcription"/>
    <property type="evidence" value="ECO:0007669"/>
    <property type="project" value="TreeGrafter"/>
</dbReference>
<sequence length="307" mass="32722">MDDWNDHRIVLAVARAGGLKGAAGMLGVDHSTVFRRLTALEGRIGLPLFERGAGGAYVPTEAGARAAAAAERMEDEALGLARDLAGLDRRLSGRLRVTCSETLAFRLLTPWISRFRARHPGIVIELAVDSRVLDLSRREADVALRVARPQENDLWGRKLANVAWAAYGATGYLAAVPPLTGPADLASHPLIGWEEGTAGVNAARWLAEVAPSAAVVYRTDSLVNQMVAARSGVGLALLPCYLGDPEPGLVRASPDPIADLSRELWIVTHRDLRNTARVRAFFDAVAHGVQADRALIDGLAARAGTPA</sequence>
<dbReference type="GO" id="GO:0043565">
    <property type="term" value="F:sequence-specific DNA binding"/>
    <property type="evidence" value="ECO:0007669"/>
    <property type="project" value="TreeGrafter"/>
</dbReference>
<keyword evidence="3" id="KW-0238">DNA-binding</keyword>
<gene>
    <name evidence="6" type="ORF">FZ942_25345</name>
</gene>
<evidence type="ECO:0000256" key="3">
    <source>
        <dbReference type="ARBA" id="ARBA00023125"/>
    </source>
</evidence>